<dbReference type="InterPro" id="IPR052895">
    <property type="entry name" value="HetReg/Transcr_Mod"/>
</dbReference>
<protein>
    <recommendedName>
        <fullName evidence="3">Heterokaryon incompatibility domain-containing protein</fullName>
    </recommendedName>
</protein>
<keyword evidence="2" id="KW-1185">Reference proteome</keyword>
<evidence type="ECO:0000313" key="1">
    <source>
        <dbReference type="EMBL" id="EUC40539.1"/>
    </source>
</evidence>
<name>W6YYA2_COCMI</name>
<accession>W6YYA2</accession>
<gene>
    <name evidence="1" type="ORF">COCMIDRAFT_9611</name>
</gene>
<dbReference type="OrthoDB" id="3673786at2759"/>
<dbReference type="PANTHER" id="PTHR24148:SF64">
    <property type="entry name" value="HETEROKARYON INCOMPATIBILITY DOMAIN-CONTAINING PROTEIN"/>
    <property type="match status" value="1"/>
</dbReference>
<dbReference type="HOGENOM" id="CLU_004184_7_3_1"/>
<reference evidence="1 2" key="1">
    <citation type="journal article" date="2013" name="PLoS Genet.">
        <title>Comparative genome structure, secondary metabolite, and effector coding capacity across Cochliobolus pathogens.</title>
        <authorList>
            <person name="Condon B.J."/>
            <person name="Leng Y."/>
            <person name="Wu D."/>
            <person name="Bushley K.E."/>
            <person name="Ohm R.A."/>
            <person name="Otillar R."/>
            <person name="Martin J."/>
            <person name="Schackwitz W."/>
            <person name="Grimwood J."/>
            <person name="MohdZainudin N."/>
            <person name="Xue C."/>
            <person name="Wang R."/>
            <person name="Manning V.A."/>
            <person name="Dhillon B."/>
            <person name="Tu Z.J."/>
            <person name="Steffenson B.J."/>
            <person name="Salamov A."/>
            <person name="Sun H."/>
            <person name="Lowry S."/>
            <person name="LaButti K."/>
            <person name="Han J."/>
            <person name="Copeland A."/>
            <person name="Lindquist E."/>
            <person name="Barry K."/>
            <person name="Schmutz J."/>
            <person name="Baker S.E."/>
            <person name="Ciuffetti L.M."/>
            <person name="Grigoriev I.V."/>
            <person name="Zhong S."/>
            <person name="Turgeon B.G."/>
        </authorList>
    </citation>
    <scope>NUCLEOTIDE SEQUENCE [LARGE SCALE GENOMIC DNA]</scope>
    <source>
        <strain evidence="1 2">ATCC 44560</strain>
    </source>
</reference>
<sequence length="526" mass="59886">MFMSRMTDTLAFKDPSTVGLPEVGAPEWECLSKFLSRPWFSRVWIIQEASGVDYTLLMVGKDARLGWGQLSQAVNWFIAHAYPDNIDGLDTLRNISMIDTCRRLKAMPLMRRLDQISRFNSTIPHDKVYAVLGLSIESLTPERYPRLRIDYARDWQAVFRDVARHCIEMPGSWGPKSTLHILSYVRHERNDDGDFSWDKTQSSWVPKWDKVHSNCAIVQRMYHFAFRTTYGTEPYIVESQDDRILSLKGIVVDRISKVYTHLIDIRDDHDPMFSLNVFRAVVKTWKAVLRDPPWRFLGSNQYPLLGEAFARVITEGSICRPPGAGSAGQHFAAYWEVGLRYAKENEPGTLPRFSNLFAPLNTAVEKWPFEEGISSEEALEKQYSMALSFNFDVEIDKAIFVTETGYIGCGPPITRVGDKVCVLYGGKTPFVVQKVTKGDDCPAWLDLDPGPPASLVRKFKGPLRSWSPFRKKTPKPCKLVPTESPALALADYHRLVGECYVERLQKGEALDLRDKGDLQESVFNLV</sequence>
<dbReference type="PANTHER" id="PTHR24148">
    <property type="entry name" value="ANKYRIN REPEAT DOMAIN-CONTAINING PROTEIN 39 HOMOLOG-RELATED"/>
    <property type="match status" value="1"/>
</dbReference>
<dbReference type="AlphaFoldDB" id="W6YYA2"/>
<dbReference type="RefSeq" id="XP_007692950.1">
    <property type="nucleotide sequence ID" value="XM_007694760.1"/>
</dbReference>
<dbReference type="Proteomes" id="UP000054032">
    <property type="component" value="Unassembled WGS sequence"/>
</dbReference>
<dbReference type="GeneID" id="19128789"/>
<proteinExistence type="predicted"/>
<dbReference type="Pfam" id="PF26639">
    <property type="entry name" value="Het-6_barrel"/>
    <property type="match status" value="1"/>
</dbReference>
<dbReference type="KEGG" id="bor:COCMIDRAFT_9611"/>
<dbReference type="EMBL" id="KI964157">
    <property type="protein sequence ID" value="EUC40539.1"/>
    <property type="molecule type" value="Genomic_DNA"/>
</dbReference>
<organism evidence="1 2">
    <name type="scientific">Bipolaris oryzae ATCC 44560</name>
    <dbReference type="NCBI Taxonomy" id="930090"/>
    <lineage>
        <taxon>Eukaryota</taxon>
        <taxon>Fungi</taxon>
        <taxon>Dikarya</taxon>
        <taxon>Ascomycota</taxon>
        <taxon>Pezizomycotina</taxon>
        <taxon>Dothideomycetes</taxon>
        <taxon>Pleosporomycetidae</taxon>
        <taxon>Pleosporales</taxon>
        <taxon>Pleosporineae</taxon>
        <taxon>Pleosporaceae</taxon>
        <taxon>Bipolaris</taxon>
    </lineage>
</organism>
<evidence type="ECO:0000313" key="2">
    <source>
        <dbReference type="Proteomes" id="UP000054032"/>
    </source>
</evidence>
<dbReference type="STRING" id="930090.W6YYA2"/>
<evidence type="ECO:0008006" key="3">
    <source>
        <dbReference type="Google" id="ProtNLM"/>
    </source>
</evidence>